<protein>
    <submittedName>
        <fullName evidence="4">TetR/AcrR family transcriptional regulator</fullName>
    </submittedName>
</protein>
<proteinExistence type="predicted"/>
<gene>
    <name evidence="4" type="ORF">JHL17_35335</name>
</gene>
<dbReference type="RefSeq" id="WP_200199343.1">
    <property type="nucleotide sequence ID" value="NZ_JAENHM010000089.1"/>
</dbReference>
<evidence type="ECO:0000313" key="4">
    <source>
        <dbReference type="EMBL" id="MBK1842681.1"/>
    </source>
</evidence>
<feature type="DNA-binding region" description="H-T-H motif" evidence="2">
    <location>
        <begin position="37"/>
        <end position="56"/>
    </location>
</feature>
<dbReference type="PANTHER" id="PTHR30055:SF146">
    <property type="entry name" value="HTH-TYPE TRANSCRIPTIONAL DUAL REGULATOR CECR"/>
    <property type="match status" value="1"/>
</dbReference>
<evidence type="ECO:0000259" key="3">
    <source>
        <dbReference type="PROSITE" id="PS50977"/>
    </source>
</evidence>
<dbReference type="Gene3D" id="1.10.10.60">
    <property type="entry name" value="Homeodomain-like"/>
    <property type="match status" value="1"/>
</dbReference>
<dbReference type="PROSITE" id="PS50977">
    <property type="entry name" value="HTH_TETR_2"/>
    <property type="match status" value="1"/>
</dbReference>
<dbReference type="InterPro" id="IPR023772">
    <property type="entry name" value="DNA-bd_HTH_TetR-type_CS"/>
</dbReference>
<dbReference type="EMBL" id="JAENHM010000089">
    <property type="protein sequence ID" value="MBK1842681.1"/>
    <property type="molecule type" value="Genomic_DNA"/>
</dbReference>
<dbReference type="SUPFAM" id="SSF48498">
    <property type="entry name" value="Tetracyclin repressor-like, C-terminal domain"/>
    <property type="match status" value="1"/>
</dbReference>
<dbReference type="InterPro" id="IPR036271">
    <property type="entry name" value="Tet_transcr_reg_TetR-rel_C_sf"/>
</dbReference>
<dbReference type="InterPro" id="IPR009057">
    <property type="entry name" value="Homeodomain-like_sf"/>
</dbReference>
<dbReference type="Gene3D" id="1.10.357.10">
    <property type="entry name" value="Tetracycline Repressor, domain 2"/>
    <property type="match status" value="1"/>
</dbReference>
<evidence type="ECO:0000313" key="5">
    <source>
        <dbReference type="Proteomes" id="UP000652760"/>
    </source>
</evidence>
<sequence length="212" mass="23612">MVTTTQRRSRPRGESRRCEILDAALQVFLESGYNGATIDLVVAKANASKATIYNHFGGKDGLFSTIVKERTEHILSCIFVQDISDMDVPTALSQIARQLLTATMTPDALGIYRLILSEGVRFPELAQTFYRIGPEQITAHLARILVGWRERGLIVVDDPECTASQFLTIVLGEMHLRAVAGLLPADLEAAIDRNVCNAVELFWRGIRREDRL</sequence>
<reference evidence="5" key="1">
    <citation type="submission" date="2021-01" db="EMBL/GenBank/DDBJ databases">
        <title>Genome public.</title>
        <authorList>
            <person name="Liu C."/>
            <person name="Sun Q."/>
        </authorList>
    </citation>
    <scope>NUCLEOTIDE SEQUENCE [LARGE SCALE GENOMIC DNA]</scope>
    <source>
        <strain evidence="5">YIM B02556</strain>
    </source>
</reference>
<dbReference type="PRINTS" id="PR00455">
    <property type="entry name" value="HTHTETR"/>
</dbReference>
<comment type="caution">
    <text evidence="4">The sequence shown here is derived from an EMBL/GenBank/DDBJ whole genome shotgun (WGS) entry which is preliminary data.</text>
</comment>
<dbReference type="Proteomes" id="UP000652760">
    <property type="component" value="Unassembled WGS sequence"/>
</dbReference>
<dbReference type="InterPro" id="IPR050109">
    <property type="entry name" value="HTH-type_TetR-like_transc_reg"/>
</dbReference>
<keyword evidence="5" id="KW-1185">Reference proteome</keyword>
<dbReference type="InterPro" id="IPR039536">
    <property type="entry name" value="TetR_C_Proteobacteria"/>
</dbReference>
<organism evidence="4 5">
    <name type="scientific">Azospirillum endophyticum</name>
    <dbReference type="NCBI Taxonomy" id="2800326"/>
    <lineage>
        <taxon>Bacteria</taxon>
        <taxon>Pseudomonadati</taxon>
        <taxon>Pseudomonadota</taxon>
        <taxon>Alphaproteobacteria</taxon>
        <taxon>Rhodospirillales</taxon>
        <taxon>Azospirillaceae</taxon>
        <taxon>Azospirillum</taxon>
    </lineage>
</organism>
<dbReference type="PANTHER" id="PTHR30055">
    <property type="entry name" value="HTH-TYPE TRANSCRIPTIONAL REGULATOR RUTR"/>
    <property type="match status" value="1"/>
</dbReference>
<accession>A0ABS1FGW8</accession>
<dbReference type="InterPro" id="IPR001647">
    <property type="entry name" value="HTH_TetR"/>
</dbReference>
<feature type="domain" description="HTH tetR-type" evidence="3">
    <location>
        <begin position="14"/>
        <end position="74"/>
    </location>
</feature>
<evidence type="ECO:0000256" key="2">
    <source>
        <dbReference type="PROSITE-ProRule" id="PRU00335"/>
    </source>
</evidence>
<keyword evidence="1 2" id="KW-0238">DNA-binding</keyword>
<name>A0ABS1FGW8_9PROT</name>
<dbReference type="SUPFAM" id="SSF46689">
    <property type="entry name" value="Homeodomain-like"/>
    <property type="match status" value="1"/>
</dbReference>
<dbReference type="Pfam" id="PF00440">
    <property type="entry name" value="TetR_N"/>
    <property type="match status" value="1"/>
</dbReference>
<evidence type="ECO:0000256" key="1">
    <source>
        <dbReference type="ARBA" id="ARBA00023125"/>
    </source>
</evidence>
<dbReference type="Pfam" id="PF14246">
    <property type="entry name" value="TetR_C_7"/>
    <property type="match status" value="1"/>
</dbReference>
<dbReference type="PROSITE" id="PS01081">
    <property type="entry name" value="HTH_TETR_1"/>
    <property type="match status" value="1"/>
</dbReference>